<dbReference type="Proteomes" id="UP000282818">
    <property type="component" value="Unassembled WGS sequence"/>
</dbReference>
<reference evidence="1 2" key="1">
    <citation type="submission" date="2019-01" db="EMBL/GenBank/DDBJ databases">
        <authorList>
            <person name="Chen W.-M."/>
        </authorList>
    </citation>
    <scope>NUCLEOTIDE SEQUENCE [LARGE SCALE GENOMIC DNA]</scope>
    <source>
        <strain evidence="1 2">HPM-16</strain>
    </source>
</reference>
<comment type="caution">
    <text evidence="1">The sequence shown here is derived from an EMBL/GenBank/DDBJ whole genome shotgun (WGS) entry which is preliminary data.</text>
</comment>
<dbReference type="Pfam" id="PF05708">
    <property type="entry name" value="Peptidase_C92"/>
    <property type="match status" value="1"/>
</dbReference>
<dbReference type="InterPro" id="IPR038765">
    <property type="entry name" value="Papain-like_cys_pep_sf"/>
</dbReference>
<organism evidence="1 2">
    <name type="scientific">Neptunomonas marina</name>
    <dbReference type="NCBI Taxonomy" id="1815562"/>
    <lineage>
        <taxon>Bacteria</taxon>
        <taxon>Pseudomonadati</taxon>
        <taxon>Pseudomonadota</taxon>
        <taxon>Gammaproteobacteria</taxon>
        <taxon>Oceanospirillales</taxon>
        <taxon>Oceanospirillaceae</taxon>
        <taxon>Neptunomonas</taxon>
    </lineage>
</organism>
<keyword evidence="2" id="KW-1185">Reference proteome</keyword>
<dbReference type="InterPro" id="IPR024453">
    <property type="entry name" value="Peptidase_C92"/>
</dbReference>
<name>A0A437QDH8_9GAMM</name>
<evidence type="ECO:0000313" key="1">
    <source>
        <dbReference type="EMBL" id="RVU32584.1"/>
    </source>
</evidence>
<gene>
    <name evidence="1" type="ORF">EOE65_02720</name>
</gene>
<protein>
    <submittedName>
        <fullName evidence="1">Lipo-like protein</fullName>
    </submittedName>
</protein>
<dbReference type="AlphaFoldDB" id="A0A437QDH8"/>
<proteinExistence type="predicted"/>
<sequence length="259" mass="28737">MGSIKERVGGCLADYLSKPREANLQLATSSPDSLSAALKKGDVLLVEGTSRVSSVIKYLTQSTWSHAALYVGDCAETCNGETRCLVEADLNDGVRSVPLSMYSDQHTRICRPVGLSASEIDEVVCYAMDRLGDTYDRKNIVDLARYLLPLPPLPGRWRRSFLQLGSGDPTQAICSSLIAQAFQSVHYPILPAAYAVSRDSGQMRRLFSRHPSLYTPRDFDVSPYFKVIKPMLEKHSDYRDVICWGDSAPVFEIYSDDVV</sequence>
<accession>A0A437QDH8</accession>
<evidence type="ECO:0000313" key="2">
    <source>
        <dbReference type="Proteomes" id="UP000282818"/>
    </source>
</evidence>
<dbReference type="EMBL" id="SACQ01000001">
    <property type="protein sequence ID" value="RVU32584.1"/>
    <property type="molecule type" value="Genomic_DNA"/>
</dbReference>
<dbReference type="RefSeq" id="WP_127692753.1">
    <property type="nucleotide sequence ID" value="NZ_SACQ01000001.1"/>
</dbReference>
<dbReference type="SUPFAM" id="SSF54001">
    <property type="entry name" value="Cysteine proteinases"/>
    <property type="match status" value="1"/>
</dbReference>
<dbReference type="Gene3D" id="3.90.1720.10">
    <property type="entry name" value="endopeptidase domain like (from Nostoc punctiforme)"/>
    <property type="match status" value="1"/>
</dbReference>